<evidence type="ECO:0000256" key="1">
    <source>
        <dbReference type="ARBA" id="ARBA00005715"/>
    </source>
</evidence>
<reference evidence="9 10" key="1">
    <citation type="submission" date="2016-11" db="EMBL/GenBank/DDBJ databases">
        <title>Paenibacillus species isolates.</title>
        <authorList>
            <person name="Beno S.M."/>
        </authorList>
    </citation>
    <scope>NUCLEOTIDE SEQUENCE [LARGE SCALE GENOMIC DNA]</scope>
    <source>
        <strain evidence="9 10">FSL F4-0100</strain>
    </source>
</reference>
<protein>
    <submittedName>
        <fullName evidence="9">Hrp-dependent type III effector protein</fullName>
    </submittedName>
</protein>
<dbReference type="Pfam" id="PF17042">
    <property type="entry name" value="NBD_C"/>
    <property type="match status" value="1"/>
</dbReference>
<comment type="similarity">
    <text evidence="1">Belongs to the four-carbon acid sugar kinase family.</text>
</comment>
<accession>A0A1R1B4C0</accession>
<name>A0A1R1B4C0_PAELA</name>
<sequence length="433" mass="47995">MIKQIGIIADDLTGANDSGVQLAKKGLVSTVVFDYRHYRQDTRAEVLIVDTDSRAKRSVDAYEAAYEAAHFLEEQGCRHIYKKLDSTLRGNVAEELRAVQKVFQPDLVLIAPAFPKMNRTTVQGHHYVQGVLITETEFAKDPKTPVMESYIPKLLQKEGEPEAVLVSSSQVRQPAVQFMPWLQSKLAEGQTWFVCDSETEADLQAISALFSQLDKKILWAGSAGLIEYLPEALSLTSMEKGSQDWAQADKALIVSGSLSQTTRRQLRAVEDMPDSLMLEIDPAGLIRETYDTEDVLEQIAQDMDKRYLVLYVDASEENRRLAKEAGDERGLSSTEVSEAISLGLGRMTKAILQAYAEIQGLVLTGGDTAKAICIELGMGEMQLYSEVEPGLPFGRLQGMEKGYWTVTKAGGFGNDQSLVDSLHYITNKKKVRT</sequence>
<feature type="domain" description="Four-carbon acid sugar kinase nucleotide binding" evidence="8">
    <location>
        <begin position="252"/>
        <end position="418"/>
    </location>
</feature>
<evidence type="ECO:0000259" key="8">
    <source>
        <dbReference type="Pfam" id="PF17042"/>
    </source>
</evidence>
<dbReference type="InterPro" id="IPR037051">
    <property type="entry name" value="4-carb_acid_sugar_kinase_N_sf"/>
</dbReference>
<evidence type="ECO:0000313" key="9">
    <source>
        <dbReference type="EMBL" id="OME93968.1"/>
    </source>
</evidence>
<dbReference type="Proteomes" id="UP000187074">
    <property type="component" value="Unassembled WGS sequence"/>
</dbReference>
<dbReference type="SUPFAM" id="SSF142764">
    <property type="entry name" value="YgbK-like"/>
    <property type="match status" value="1"/>
</dbReference>
<gene>
    <name evidence="9" type="ORF">BK123_12105</name>
</gene>
<dbReference type="RefSeq" id="WP_076322635.1">
    <property type="nucleotide sequence ID" value="NZ_MRTF01000003.1"/>
</dbReference>
<keyword evidence="4" id="KW-0418">Kinase</keyword>
<keyword evidence="6" id="KW-0119">Carbohydrate metabolism</keyword>
<dbReference type="GO" id="GO:0005524">
    <property type="term" value="F:ATP binding"/>
    <property type="evidence" value="ECO:0007669"/>
    <property type="project" value="UniProtKB-KW"/>
</dbReference>
<dbReference type="EMBL" id="MRTF01000003">
    <property type="protein sequence ID" value="OME93968.1"/>
    <property type="molecule type" value="Genomic_DNA"/>
</dbReference>
<dbReference type="OrthoDB" id="9778478at2"/>
<dbReference type="Gene3D" id="3.40.980.20">
    <property type="entry name" value="Four-carbon acid sugar kinase, nucleotide binding domain"/>
    <property type="match status" value="1"/>
</dbReference>
<evidence type="ECO:0000313" key="10">
    <source>
        <dbReference type="Proteomes" id="UP000187074"/>
    </source>
</evidence>
<dbReference type="InterPro" id="IPR042213">
    <property type="entry name" value="NBD_C_sf"/>
</dbReference>
<evidence type="ECO:0000259" key="7">
    <source>
        <dbReference type="Pfam" id="PF07005"/>
    </source>
</evidence>
<evidence type="ECO:0000256" key="3">
    <source>
        <dbReference type="ARBA" id="ARBA00022741"/>
    </source>
</evidence>
<dbReference type="InterPro" id="IPR031475">
    <property type="entry name" value="NBD_C"/>
</dbReference>
<organism evidence="9 10">
    <name type="scientific">Paenibacillus lautus</name>
    <name type="common">Bacillus lautus</name>
    <dbReference type="NCBI Taxonomy" id="1401"/>
    <lineage>
        <taxon>Bacteria</taxon>
        <taxon>Bacillati</taxon>
        <taxon>Bacillota</taxon>
        <taxon>Bacilli</taxon>
        <taxon>Bacillales</taxon>
        <taxon>Paenibacillaceae</taxon>
        <taxon>Paenibacillus</taxon>
    </lineage>
</organism>
<keyword evidence="5" id="KW-0067">ATP-binding</keyword>
<keyword evidence="3" id="KW-0547">Nucleotide-binding</keyword>
<dbReference type="Gene3D" id="3.40.50.10840">
    <property type="entry name" value="Putative sugar-binding, N-terminal domain"/>
    <property type="match status" value="1"/>
</dbReference>
<evidence type="ECO:0000256" key="4">
    <source>
        <dbReference type="ARBA" id="ARBA00022777"/>
    </source>
</evidence>
<feature type="domain" description="Four-carbon acid sugar kinase N-terminal" evidence="7">
    <location>
        <begin position="5"/>
        <end position="229"/>
    </location>
</feature>
<dbReference type="Pfam" id="PF07005">
    <property type="entry name" value="SBD_N"/>
    <property type="match status" value="1"/>
</dbReference>
<keyword evidence="2" id="KW-0808">Transferase</keyword>
<evidence type="ECO:0000256" key="2">
    <source>
        <dbReference type="ARBA" id="ARBA00022679"/>
    </source>
</evidence>
<proteinExistence type="inferred from homology"/>
<dbReference type="GO" id="GO:0016301">
    <property type="term" value="F:kinase activity"/>
    <property type="evidence" value="ECO:0007669"/>
    <property type="project" value="UniProtKB-KW"/>
</dbReference>
<dbReference type="STRING" id="1401.BK123_12105"/>
<comment type="caution">
    <text evidence="9">The sequence shown here is derived from an EMBL/GenBank/DDBJ whole genome shotgun (WGS) entry which is preliminary data.</text>
</comment>
<evidence type="ECO:0000256" key="6">
    <source>
        <dbReference type="ARBA" id="ARBA00023277"/>
    </source>
</evidence>
<evidence type="ECO:0000256" key="5">
    <source>
        <dbReference type="ARBA" id="ARBA00022840"/>
    </source>
</evidence>
<dbReference type="AlphaFoldDB" id="A0A1R1B4C0"/>
<dbReference type="InterPro" id="IPR010737">
    <property type="entry name" value="4-carb_acid_sugar_kinase_N"/>
</dbReference>